<keyword evidence="7 12" id="KW-0812">Transmembrane</keyword>
<evidence type="ECO:0000256" key="10">
    <source>
        <dbReference type="ARBA" id="ARBA00023012"/>
    </source>
</evidence>
<reference evidence="15 16" key="1">
    <citation type="submission" date="2019-02" db="EMBL/GenBank/DDBJ databases">
        <title>Draft genome sequences of novel Actinobacteria.</title>
        <authorList>
            <person name="Sahin N."/>
            <person name="Ay H."/>
            <person name="Saygin H."/>
        </authorList>
    </citation>
    <scope>NUCLEOTIDE SEQUENCE [LARGE SCALE GENOMIC DNA]</scope>
    <source>
        <strain evidence="15 16">KC603</strain>
    </source>
</reference>
<dbReference type="Gene3D" id="1.10.287.130">
    <property type="match status" value="1"/>
</dbReference>
<dbReference type="PRINTS" id="PR00344">
    <property type="entry name" value="BCTRLSENSOR"/>
</dbReference>
<dbReference type="SMART" id="SM00388">
    <property type="entry name" value="HisKA"/>
    <property type="match status" value="1"/>
</dbReference>
<proteinExistence type="predicted"/>
<dbReference type="Gene3D" id="3.30.565.10">
    <property type="entry name" value="Histidine kinase-like ATPase, C-terminal domain"/>
    <property type="match status" value="1"/>
</dbReference>
<evidence type="ECO:0000256" key="9">
    <source>
        <dbReference type="ARBA" id="ARBA00022989"/>
    </source>
</evidence>
<evidence type="ECO:0000256" key="8">
    <source>
        <dbReference type="ARBA" id="ARBA00022777"/>
    </source>
</evidence>
<feature type="transmembrane region" description="Helical" evidence="12">
    <location>
        <begin position="161"/>
        <end position="184"/>
    </location>
</feature>
<dbReference type="InterPro" id="IPR003660">
    <property type="entry name" value="HAMP_dom"/>
</dbReference>
<dbReference type="PANTHER" id="PTHR45436:SF5">
    <property type="entry name" value="SENSOR HISTIDINE KINASE TRCS"/>
    <property type="match status" value="1"/>
</dbReference>
<dbReference type="Pfam" id="PF00512">
    <property type="entry name" value="HisKA"/>
    <property type="match status" value="1"/>
</dbReference>
<dbReference type="EMBL" id="SMKL01000030">
    <property type="protein sequence ID" value="TDC50468.1"/>
    <property type="molecule type" value="Genomic_DNA"/>
</dbReference>
<comment type="catalytic activity">
    <reaction evidence="1">
        <text>ATP + protein L-histidine = ADP + protein N-phospho-L-histidine.</text>
        <dbReference type="EC" id="2.7.13.3"/>
    </reaction>
</comment>
<keyword evidence="11 12" id="KW-0472">Membrane</keyword>
<evidence type="ECO:0000256" key="11">
    <source>
        <dbReference type="ARBA" id="ARBA00023136"/>
    </source>
</evidence>
<dbReference type="RefSeq" id="WP_131983754.1">
    <property type="nucleotide sequence ID" value="NZ_SMKL01000030.1"/>
</dbReference>
<dbReference type="PANTHER" id="PTHR45436">
    <property type="entry name" value="SENSOR HISTIDINE KINASE YKOH"/>
    <property type="match status" value="1"/>
</dbReference>
<dbReference type="InterPro" id="IPR004358">
    <property type="entry name" value="Sig_transdc_His_kin-like_C"/>
</dbReference>
<dbReference type="PROSITE" id="PS50109">
    <property type="entry name" value="HIS_KIN"/>
    <property type="match status" value="1"/>
</dbReference>
<comment type="subcellular location">
    <subcellularLocation>
        <location evidence="3">Cell membrane</location>
    </subcellularLocation>
</comment>
<evidence type="ECO:0000256" key="6">
    <source>
        <dbReference type="ARBA" id="ARBA00022679"/>
    </source>
</evidence>
<dbReference type="SMART" id="SM00387">
    <property type="entry name" value="HATPase_c"/>
    <property type="match status" value="1"/>
</dbReference>
<dbReference type="SMART" id="SM00304">
    <property type="entry name" value="HAMP"/>
    <property type="match status" value="1"/>
</dbReference>
<protein>
    <recommendedName>
        <fullName evidence="4">histidine kinase</fullName>
        <ecNumber evidence="4">2.7.13.3</ecNumber>
    </recommendedName>
</protein>
<comment type="caution">
    <text evidence="15">The sequence shown here is derived from an EMBL/GenBank/DDBJ whole genome shotgun (WGS) entry which is preliminary data.</text>
</comment>
<feature type="domain" description="Histidine kinase" evidence="13">
    <location>
        <begin position="262"/>
        <end position="477"/>
    </location>
</feature>
<evidence type="ECO:0000313" key="16">
    <source>
        <dbReference type="Proteomes" id="UP000295621"/>
    </source>
</evidence>
<evidence type="ECO:0000256" key="3">
    <source>
        <dbReference type="ARBA" id="ARBA00004236"/>
    </source>
</evidence>
<keyword evidence="9 12" id="KW-1133">Transmembrane helix</keyword>
<dbReference type="InterPro" id="IPR036890">
    <property type="entry name" value="HATPase_C_sf"/>
</dbReference>
<dbReference type="FunFam" id="1.10.287.130:FF:000001">
    <property type="entry name" value="Two-component sensor histidine kinase"/>
    <property type="match status" value="1"/>
</dbReference>
<evidence type="ECO:0000256" key="12">
    <source>
        <dbReference type="SAM" id="Phobius"/>
    </source>
</evidence>
<name>A0A4R4RLC9_9ACTN</name>
<keyword evidence="5" id="KW-0597">Phosphoprotein</keyword>
<evidence type="ECO:0000259" key="13">
    <source>
        <dbReference type="PROSITE" id="PS50109"/>
    </source>
</evidence>
<dbReference type="OrthoDB" id="9786919at2"/>
<dbReference type="InterPro" id="IPR005467">
    <property type="entry name" value="His_kinase_dom"/>
</dbReference>
<organism evidence="15 16">
    <name type="scientific">Jiangella ureilytica</name>
    <dbReference type="NCBI Taxonomy" id="2530374"/>
    <lineage>
        <taxon>Bacteria</taxon>
        <taxon>Bacillati</taxon>
        <taxon>Actinomycetota</taxon>
        <taxon>Actinomycetes</taxon>
        <taxon>Jiangellales</taxon>
        <taxon>Jiangellaceae</taxon>
        <taxon>Jiangella</taxon>
    </lineage>
</organism>
<dbReference type="SUPFAM" id="SSF47384">
    <property type="entry name" value="Homodimeric domain of signal transducing histidine kinase"/>
    <property type="match status" value="1"/>
</dbReference>
<keyword evidence="6" id="KW-0808">Transferase</keyword>
<dbReference type="InterPro" id="IPR036097">
    <property type="entry name" value="HisK_dim/P_sf"/>
</dbReference>
<evidence type="ECO:0000256" key="2">
    <source>
        <dbReference type="ARBA" id="ARBA00001968"/>
    </source>
</evidence>
<keyword evidence="16" id="KW-1185">Reference proteome</keyword>
<dbReference type="PROSITE" id="PS50885">
    <property type="entry name" value="HAMP"/>
    <property type="match status" value="1"/>
</dbReference>
<evidence type="ECO:0000256" key="1">
    <source>
        <dbReference type="ARBA" id="ARBA00000085"/>
    </source>
</evidence>
<gene>
    <name evidence="15" type="ORF">E1212_14870</name>
</gene>
<dbReference type="AlphaFoldDB" id="A0A4R4RLC9"/>
<keyword evidence="8 15" id="KW-0418">Kinase</keyword>
<dbReference type="EC" id="2.7.13.3" evidence="4"/>
<dbReference type="GO" id="GO:0000155">
    <property type="term" value="F:phosphorelay sensor kinase activity"/>
    <property type="evidence" value="ECO:0007669"/>
    <property type="project" value="InterPro"/>
</dbReference>
<dbReference type="InterPro" id="IPR050428">
    <property type="entry name" value="TCS_sensor_his_kinase"/>
</dbReference>
<evidence type="ECO:0000259" key="14">
    <source>
        <dbReference type="PROSITE" id="PS50885"/>
    </source>
</evidence>
<dbReference type="Pfam" id="PF02518">
    <property type="entry name" value="HATPase_c"/>
    <property type="match status" value="1"/>
</dbReference>
<dbReference type="GO" id="GO:0005509">
    <property type="term" value="F:calcium ion binding"/>
    <property type="evidence" value="ECO:0007669"/>
    <property type="project" value="UniProtKB-ARBA"/>
</dbReference>
<dbReference type="CDD" id="cd00082">
    <property type="entry name" value="HisKA"/>
    <property type="match status" value="1"/>
</dbReference>
<evidence type="ECO:0000313" key="15">
    <source>
        <dbReference type="EMBL" id="TDC50468.1"/>
    </source>
</evidence>
<dbReference type="FunFam" id="3.30.565.10:FF:000006">
    <property type="entry name" value="Sensor histidine kinase WalK"/>
    <property type="match status" value="1"/>
</dbReference>
<dbReference type="CDD" id="cd06225">
    <property type="entry name" value="HAMP"/>
    <property type="match status" value="1"/>
</dbReference>
<dbReference type="InterPro" id="IPR003594">
    <property type="entry name" value="HATPase_dom"/>
</dbReference>
<evidence type="ECO:0000256" key="4">
    <source>
        <dbReference type="ARBA" id="ARBA00012438"/>
    </source>
</evidence>
<evidence type="ECO:0000256" key="5">
    <source>
        <dbReference type="ARBA" id="ARBA00022553"/>
    </source>
</evidence>
<dbReference type="Pfam" id="PF00672">
    <property type="entry name" value="HAMP"/>
    <property type="match status" value="1"/>
</dbReference>
<dbReference type="Proteomes" id="UP000295621">
    <property type="component" value="Unassembled WGS sequence"/>
</dbReference>
<keyword evidence="10" id="KW-0902">Two-component regulatory system</keyword>
<accession>A0A4R4RLC9</accession>
<dbReference type="Gene3D" id="6.10.340.10">
    <property type="match status" value="1"/>
</dbReference>
<dbReference type="GO" id="GO:0005886">
    <property type="term" value="C:plasma membrane"/>
    <property type="evidence" value="ECO:0007669"/>
    <property type="project" value="UniProtKB-SubCell"/>
</dbReference>
<sequence length="496" mass="51244">MTRHPLRRRLVWTVVALVLTVTATLALVSALVLRSSLYDQLDSRLLAAADRAKGSADPGGHGFGGPDEPHAVPGQAAGTVEVYAEDGQVGQAGYVDAAGEFQPLDDAQTAVLTALPCDGEIRVAALPGLGAFHAVCQPAGGGDSVVTAMSTADVAGTLRSYIGLEVGLAAAGVAIAAGAATVLVRRAMRPLDRVAEAARQVTELPLDRGEVDTIPRVPPALAAQRSEVGRVGAAFNRMIGHVETALSARHESEQQVRRFVADASHELRTPLASIRGYAELVRRSPDTVPPSAAHAIGRVEAEAGRMTGLVDDLLLLARLDAGRPLERAPVDLAALAVDAVADAHAAGPDHVWRLDLGPSPAPVLVCGDEGRLRQVLANLLGNARVHTPAGTTVWASCRVVGDEVVVEVRDDGPGIPADLRPRLFQRFSRADTARNRAGGSTGLGLAIAEAIVHAHGGTITVGSGGGATLTVRLPALTSDAQPAHGWRRGRPVALGS</sequence>
<dbReference type="CDD" id="cd00075">
    <property type="entry name" value="HATPase"/>
    <property type="match status" value="1"/>
</dbReference>
<comment type="cofactor">
    <cofactor evidence="2">
        <name>a divalent metal cation</name>
        <dbReference type="ChEBI" id="CHEBI:60240"/>
    </cofactor>
</comment>
<dbReference type="InterPro" id="IPR003661">
    <property type="entry name" value="HisK_dim/P_dom"/>
</dbReference>
<feature type="domain" description="HAMP" evidence="14">
    <location>
        <begin position="185"/>
        <end position="247"/>
    </location>
</feature>
<dbReference type="SUPFAM" id="SSF55874">
    <property type="entry name" value="ATPase domain of HSP90 chaperone/DNA topoisomerase II/histidine kinase"/>
    <property type="match status" value="1"/>
</dbReference>
<evidence type="ECO:0000256" key="7">
    <source>
        <dbReference type="ARBA" id="ARBA00022692"/>
    </source>
</evidence>